<feature type="transmembrane region" description="Helical" evidence="1">
    <location>
        <begin position="35"/>
        <end position="53"/>
    </location>
</feature>
<name>A0ABW3I3W0_9FLAO</name>
<keyword evidence="3" id="KW-1185">Reference proteome</keyword>
<feature type="transmembrane region" description="Helical" evidence="1">
    <location>
        <begin position="5"/>
        <end position="23"/>
    </location>
</feature>
<feature type="transmembrane region" description="Helical" evidence="1">
    <location>
        <begin position="99"/>
        <end position="120"/>
    </location>
</feature>
<dbReference type="EMBL" id="JBHTJM010000009">
    <property type="protein sequence ID" value="MFD0964569.1"/>
    <property type="molecule type" value="Genomic_DNA"/>
</dbReference>
<evidence type="ECO:0000256" key="1">
    <source>
        <dbReference type="SAM" id="Phobius"/>
    </source>
</evidence>
<keyword evidence="1" id="KW-0472">Membrane</keyword>
<keyword evidence="1" id="KW-0812">Transmembrane</keyword>
<protein>
    <submittedName>
        <fullName evidence="2">DUF6168 family protein</fullName>
    </submittedName>
</protein>
<proteinExistence type="predicted"/>
<keyword evidence="1" id="KW-1133">Transmembrane helix</keyword>
<dbReference type="RefSeq" id="WP_377716111.1">
    <property type="nucleotide sequence ID" value="NZ_JBHTJM010000009.1"/>
</dbReference>
<dbReference type="Pfam" id="PF19665">
    <property type="entry name" value="DUF6168"/>
    <property type="match status" value="1"/>
</dbReference>
<evidence type="ECO:0000313" key="2">
    <source>
        <dbReference type="EMBL" id="MFD0964569.1"/>
    </source>
</evidence>
<accession>A0ABW3I3W0</accession>
<reference evidence="3" key="1">
    <citation type="journal article" date="2019" name="Int. J. Syst. Evol. Microbiol.">
        <title>The Global Catalogue of Microorganisms (GCM) 10K type strain sequencing project: providing services to taxonomists for standard genome sequencing and annotation.</title>
        <authorList>
            <consortium name="The Broad Institute Genomics Platform"/>
            <consortium name="The Broad Institute Genome Sequencing Center for Infectious Disease"/>
            <person name="Wu L."/>
            <person name="Ma J."/>
        </authorList>
    </citation>
    <scope>NUCLEOTIDE SEQUENCE [LARGE SCALE GENOMIC DNA]</scope>
    <source>
        <strain evidence="3">CCUG 62114</strain>
    </source>
</reference>
<comment type="caution">
    <text evidence="2">The sequence shown here is derived from an EMBL/GenBank/DDBJ whole genome shotgun (WGS) entry which is preliminary data.</text>
</comment>
<dbReference type="InterPro" id="IPR046166">
    <property type="entry name" value="DUF6168"/>
</dbReference>
<gene>
    <name evidence="2" type="ORF">ACFQ1O_11195</name>
</gene>
<feature type="transmembrane region" description="Helical" evidence="1">
    <location>
        <begin position="65"/>
        <end position="83"/>
    </location>
</feature>
<evidence type="ECO:0000313" key="3">
    <source>
        <dbReference type="Proteomes" id="UP001596997"/>
    </source>
</evidence>
<sequence length="123" mass="13778">MIKRVLFYTLIVVASFVASYFLHDALLSKSLPFSLFNNYLFHAIAAVVVYAIIELMADKLPSQAGYAYLAAIFIKMGVFMLFFQESIFGNVNLVKSDKLSLIIPLFLFLIIEAIGVSKLLNSK</sequence>
<dbReference type="Proteomes" id="UP001596997">
    <property type="component" value="Unassembled WGS sequence"/>
</dbReference>
<organism evidence="2 3">
    <name type="scientific">Pseudofulvibacter geojedonensis</name>
    <dbReference type="NCBI Taxonomy" id="1123758"/>
    <lineage>
        <taxon>Bacteria</taxon>
        <taxon>Pseudomonadati</taxon>
        <taxon>Bacteroidota</taxon>
        <taxon>Flavobacteriia</taxon>
        <taxon>Flavobacteriales</taxon>
        <taxon>Flavobacteriaceae</taxon>
        <taxon>Pseudofulvibacter</taxon>
    </lineage>
</organism>